<keyword evidence="7" id="KW-1185">Reference proteome</keyword>
<evidence type="ECO:0000259" key="6">
    <source>
        <dbReference type="Pfam" id="PF07859"/>
    </source>
</evidence>
<evidence type="ECO:0000256" key="5">
    <source>
        <dbReference type="SAM" id="SignalP"/>
    </source>
</evidence>
<dbReference type="PIRSF" id="PIRSF037251">
    <property type="entry name" value="Arylacetamide_deacetylase"/>
    <property type="match status" value="1"/>
</dbReference>
<dbReference type="InterPro" id="IPR050300">
    <property type="entry name" value="GDXG_lipolytic_enzyme"/>
</dbReference>
<dbReference type="SUPFAM" id="SSF53474">
    <property type="entry name" value="alpha/beta-Hydrolases"/>
    <property type="match status" value="1"/>
</dbReference>
<keyword evidence="2" id="KW-0378">Hydrolase</keyword>
<dbReference type="PANTHER" id="PTHR48081">
    <property type="entry name" value="AB HYDROLASE SUPERFAMILY PROTEIN C4A8.06C"/>
    <property type="match status" value="1"/>
</dbReference>
<dbReference type="PANTHER" id="PTHR48081:SF28">
    <property type="entry name" value="ALPHA_BETA HYDROLASE FOLD-3 DOMAIN-CONTAINING PROTEIN"/>
    <property type="match status" value="1"/>
</dbReference>
<dbReference type="Gene3D" id="3.40.50.1820">
    <property type="entry name" value="alpha/beta hydrolase"/>
    <property type="match status" value="1"/>
</dbReference>
<dbReference type="InterPro" id="IPR013094">
    <property type="entry name" value="AB_hydrolase_3"/>
</dbReference>
<protein>
    <submittedName>
        <fullName evidence="8">Arylacetamide deacetylase-like 2</fullName>
    </submittedName>
</protein>
<feature type="domain" description="Alpha/beta hydrolase fold-3" evidence="6">
    <location>
        <begin position="311"/>
        <end position="373"/>
    </location>
</feature>
<comment type="similarity">
    <text evidence="1">Belongs to the 'GDXG' lipolytic enzyme family.</text>
</comment>
<organism evidence="7 8">
    <name type="scientific">Echinops telfairi</name>
    <name type="common">Lesser hedgehog tenrec</name>
    <dbReference type="NCBI Taxonomy" id="9371"/>
    <lineage>
        <taxon>Eukaryota</taxon>
        <taxon>Metazoa</taxon>
        <taxon>Chordata</taxon>
        <taxon>Craniata</taxon>
        <taxon>Vertebrata</taxon>
        <taxon>Euteleostomi</taxon>
        <taxon>Mammalia</taxon>
        <taxon>Eutheria</taxon>
        <taxon>Afrotheria</taxon>
        <taxon>Tenrecidae</taxon>
        <taxon>Tenrecinae</taxon>
        <taxon>Echinops</taxon>
    </lineage>
</organism>
<dbReference type="PROSITE" id="PS01174">
    <property type="entry name" value="LIPASE_GDXG_SER"/>
    <property type="match status" value="1"/>
</dbReference>
<keyword evidence="3" id="KW-1015">Disulfide bond</keyword>
<sequence>MGFKAFCFALFCILYASYLYKPIPGNIKETWKVMALDASAKTCMLVASFLENIGIMRFEDFISKIIMMDYTQSTSDEYITVTDTTFNDVPVRLYLPKKKSETPKRAVIYIHGGAFCLGSFKQASYDFLNRWTANRLDAVVVALDYRLAPQYHFPVQFEDGLAAVKHFLQDNILKKYGVDPNRICISGDSSGGTLTAAITQEMQNYPEMKSKIKMQALVYPGLQIIDSHLPSHLENKHSIILTRDIAIKFVSLYLTKDEELPRAIERNQHMPLESRHLFKFTNWSTLLPEKLKKNRIYTASVLGGYNSSLPGLMDIRAQPLLANDSLLRTLPSTYIITCQYDIFRDDGFMYATRLRNLGVQVTHHNLEDGFHGALSYMTFPFYLQLGFRIRDMYINWLDQNL</sequence>
<dbReference type="Proteomes" id="UP000694863">
    <property type="component" value="Unplaced"/>
</dbReference>
<evidence type="ECO:0000256" key="4">
    <source>
        <dbReference type="PROSITE-ProRule" id="PRU10038"/>
    </source>
</evidence>
<evidence type="ECO:0000256" key="1">
    <source>
        <dbReference type="ARBA" id="ARBA00010515"/>
    </source>
</evidence>
<feature type="chain" id="PRO_5046529761" evidence="5">
    <location>
        <begin position="20"/>
        <end position="401"/>
    </location>
</feature>
<evidence type="ECO:0000313" key="7">
    <source>
        <dbReference type="Proteomes" id="UP000694863"/>
    </source>
</evidence>
<evidence type="ECO:0000313" key="8">
    <source>
        <dbReference type="RefSeq" id="XP_004716049.1"/>
    </source>
</evidence>
<gene>
    <name evidence="8" type="primary">LOC101639705</name>
</gene>
<proteinExistence type="inferred from homology"/>
<evidence type="ECO:0000256" key="3">
    <source>
        <dbReference type="ARBA" id="ARBA00023157"/>
    </source>
</evidence>
<feature type="domain" description="Alpha/beta hydrolase fold-3" evidence="6">
    <location>
        <begin position="107"/>
        <end position="258"/>
    </location>
</feature>
<keyword evidence="5" id="KW-0732">Signal</keyword>
<dbReference type="InterPro" id="IPR017157">
    <property type="entry name" value="Arylacetamide_deacetylase"/>
</dbReference>
<dbReference type="InterPro" id="IPR033140">
    <property type="entry name" value="Lipase_GDXG_put_SER_AS"/>
</dbReference>
<dbReference type="GeneID" id="101639705"/>
<accession>A0ABM0J6L4</accession>
<reference evidence="8" key="1">
    <citation type="submission" date="2025-08" db="UniProtKB">
        <authorList>
            <consortium name="RefSeq"/>
        </authorList>
    </citation>
    <scope>IDENTIFICATION</scope>
</reference>
<feature type="active site" evidence="4">
    <location>
        <position position="189"/>
    </location>
</feature>
<dbReference type="InterPro" id="IPR029058">
    <property type="entry name" value="AB_hydrolase_fold"/>
</dbReference>
<dbReference type="Pfam" id="PF07859">
    <property type="entry name" value="Abhydrolase_3"/>
    <property type="match status" value="2"/>
</dbReference>
<name>A0ABM0J6L4_ECHTE</name>
<evidence type="ECO:0000256" key="2">
    <source>
        <dbReference type="ARBA" id="ARBA00022801"/>
    </source>
</evidence>
<feature type="signal peptide" evidence="5">
    <location>
        <begin position="1"/>
        <end position="19"/>
    </location>
</feature>
<dbReference type="RefSeq" id="XP_004716049.1">
    <property type="nucleotide sequence ID" value="XM_004715992.1"/>
</dbReference>